<dbReference type="InterPro" id="IPR015943">
    <property type="entry name" value="WD40/YVTN_repeat-like_dom_sf"/>
</dbReference>
<evidence type="ECO:0000256" key="2">
    <source>
        <dbReference type="ARBA" id="ARBA00022737"/>
    </source>
</evidence>
<dbReference type="PRINTS" id="PR00320">
    <property type="entry name" value="GPROTEINBRPT"/>
</dbReference>
<dbReference type="Pfam" id="PF00400">
    <property type="entry name" value="WD40"/>
    <property type="match status" value="5"/>
</dbReference>
<dbReference type="Gene3D" id="2.130.10.10">
    <property type="entry name" value="YVTN repeat-like/Quinoprotein amine dehydrogenase"/>
    <property type="match status" value="3"/>
</dbReference>
<evidence type="ECO:0000256" key="3">
    <source>
        <dbReference type="PROSITE-ProRule" id="PRU00221"/>
    </source>
</evidence>
<dbReference type="OrthoDB" id="538223at2759"/>
<comment type="caution">
    <text evidence="4">The sequence shown here is derived from an EMBL/GenBank/DDBJ whole genome shotgun (WGS) entry which is preliminary data.</text>
</comment>
<gene>
    <name evidence="4" type="ORF">DLAC_00083</name>
</gene>
<sequence length="452" mass="51915">MSFLNSSIQEYRLDSPLTISDLPIEILFYIFTVTKDDQDNTDNNPDLDEINNNNNNTELQMSSKELMKCALEFSKTCKLFYKLFQEDNFWYQNYKNIFHYYSLVDVDNRCLSSSVSYSNGNGMNGKYSSDDKTSSEKTASSALLSLAKENVGSQTWKQRYFKRRYRWKVDKIDCILKIGPESHGITALEVDDRYLYSGSHDSNIYVYSLDNMQPLHVFQGHKFTIWALKSDGKRLYSGSNDHSIKIWDLKRQVLKCTITDSTKIFTMALTDDFLLSSSDNLIKLWDKKTGVQRSVLKGHTGGVNTIYSRGNDCLISGSSDRSIKIWDLNTGQCVDSKEDSTAKALSLTMIDHNLVAIGSQNCQIKIWDLRMGYQPAKTIYKAHNWDVWQLRMCGGYLFSGSFDHTIKIWDLHNFQNLSTLSHHRSYIHALTSSSFHLFSGSADKSIRVWSEQ</sequence>
<keyword evidence="5" id="KW-1185">Reference proteome</keyword>
<dbReference type="InterPro" id="IPR001680">
    <property type="entry name" value="WD40_rpt"/>
</dbReference>
<dbReference type="PANTHER" id="PTHR19848">
    <property type="entry name" value="WD40 REPEAT PROTEIN"/>
    <property type="match status" value="1"/>
</dbReference>
<dbReference type="PROSITE" id="PS50294">
    <property type="entry name" value="WD_REPEATS_REGION"/>
    <property type="match status" value="3"/>
</dbReference>
<dbReference type="InParanoid" id="A0A152A8U0"/>
<dbReference type="OMA" id="EVWQLEM"/>
<dbReference type="InterPro" id="IPR036322">
    <property type="entry name" value="WD40_repeat_dom_sf"/>
</dbReference>
<name>A0A152A8U0_TIELA</name>
<dbReference type="SUPFAM" id="SSF50978">
    <property type="entry name" value="WD40 repeat-like"/>
    <property type="match status" value="1"/>
</dbReference>
<evidence type="ECO:0000313" key="5">
    <source>
        <dbReference type="Proteomes" id="UP000076078"/>
    </source>
</evidence>
<feature type="repeat" description="WD" evidence="3">
    <location>
        <begin position="394"/>
        <end position="419"/>
    </location>
</feature>
<dbReference type="PROSITE" id="PS50082">
    <property type="entry name" value="WD_REPEATS_2"/>
    <property type="match status" value="4"/>
</dbReference>
<proteinExistence type="predicted"/>
<accession>A0A152A8U0</accession>
<organism evidence="4 5">
    <name type="scientific">Tieghemostelium lacteum</name>
    <name type="common">Slime mold</name>
    <name type="synonym">Dictyostelium lacteum</name>
    <dbReference type="NCBI Taxonomy" id="361077"/>
    <lineage>
        <taxon>Eukaryota</taxon>
        <taxon>Amoebozoa</taxon>
        <taxon>Evosea</taxon>
        <taxon>Eumycetozoa</taxon>
        <taxon>Dictyostelia</taxon>
        <taxon>Dictyosteliales</taxon>
        <taxon>Raperosteliaceae</taxon>
        <taxon>Tieghemostelium</taxon>
    </lineage>
</organism>
<dbReference type="InterPro" id="IPR019775">
    <property type="entry name" value="WD40_repeat_CS"/>
</dbReference>
<protein>
    <submittedName>
        <fullName evidence="4">Uncharacterized protein</fullName>
    </submittedName>
</protein>
<dbReference type="FunCoup" id="A0A152A8U0">
    <property type="interactions" value="425"/>
</dbReference>
<feature type="repeat" description="WD" evidence="3">
    <location>
        <begin position="218"/>
        <end position="250"/>
    </location>
</feature>
<dbReference type="InterPro" id="IPR020472">
    <property type="entry name" value="WD40_PAC1"/>
</dbReference>
<dbReference type="PROSITE" id="PS00678">
    <property type="entry name" value="WD_REPEATS_1"/>
    <property type="match status" value="3"/>
</dbReference>
<dbReference type="SMART" id="SM00320">
    <property type="entry name" value="WD40"/>
    <property type="match status" value="7"/>
</dbReference>
<dbReference type="AlphaFoldDB" id="A0A152A8U0"/>
<keyword evidence="1 3" id="KW-0853">WD repeat</keyword>
<evidence type="ECO:0000256" key="1">
    <source>
        <dbReference type="ARBA" id="ARBA00022574"/>
    </source>
</evidence>
<dbReference type="CDD" id="cd00200">
    <property type="entry name" value="WD40"/>
    <property type="match status" value="1"/>
</dbReference>
<evidence type="ECO:0000313" key="4">
    <source>
        <dbReference type="EMBL" id="KYR02634.1"/>
    </source>
</evidence>
<dbReference type="PANTHER" id="PTHR19848:SF8">
    <property type="entry name" value="F-BOX AND WD REPEAT DOMAIN CONTAINING 7"/>
    <property type="match status" value="1"/>
</dbReference>
<dbReference type="STRING" id="361077.A0A152A8U0"/>
<keyword evidence="2" id="KW-0677">Repeat</keyword>
<reference evidence="4 5" key="1">
    <citation type="submission" date="2015-12" db="EMBL/GenBank/DDBJ databases">
        <title>Dictyostelia acquired genes for synthesis and detection of signals that induce cell-type specialization by lateral gene transfer from prokaryotes.</title>
        <authorList>
            <person name="Gloeckner G."/>
            <person name="Schaap P."/>
        </authorList>
    </citation>
    <scope>NUCLEOTIDE SEQUENCE [LARGE SCALE GENOMIC DNA]</scope>
    <source>
        <strain evidence="4 5">TK</strain>
    </source>
</reference>
<dbReference type="Gene3D" id="1.20.1280.50">
    <property type="match status" value="1"/>
</dbReference>
<feature type="repeat" description="WD" evidence="3">
    <location>
        <begin position="296"/>
        <end position="336"/>
    </location>
</feature>
<dbReference type="EMBL" id="LODT01000001">
    <property type="protein sequence ID" value="KYR02634.1"/>
    <property type="molecule type" value="Genomic_DNA"/>
</dbReference>
<feature type="repeat" description="WD" evidence="3">
    <location>
        <begin position="420"/>
        <end position="452"/>
    </location>
</feature>
<dbReference type="Proteomes" id="UP000076078">
    <property type="component" value="Unassembled WGS sequence"/>
</dbReference>